<comment type="caution">
    <text evidence="1">The sequence shown here is derived from an EMBL/GenBank/DDBJ whole genome shotgun (WGS) entry which is preliminary data.</text>
</comment>
<name>A0A561P0V8_9BACT</name>
<dbReference type="Pfam" id="PF21205">
    <property type="entry name" value="Rep3_C"/>
    <property type="match status" value="1"/>
</dbReference>
<gene>
    <name evidence="1" type="ORF">FHW36_11856</name>
</gene>
<dbReference type="Proteomes" id="UP000320811">
    <property type="component" value="Unassembled WGS sequence"/>
</dbReference>
<dbReference type="OrthoDB" id="670441at2"/>
<organism evidence="1 2">
    <name type="scientific">Chitinophaga polysaccharea</name>
    <dbReference type="NCBI Taxonomy" id="1293035"/>
    <lineage>
        <taxon>Bacteria</taxon>
        <taxon>Pseudomonadati</taxon>
        <taxon>Bacteroidota</taxon>
        <taxon>Chitinophagia</taxon>
        <taxon>Chitinophagales</taxon>
        <taxon>Chitinophagaceae</taxon>
        <taxon>Chitinophaga</taxon>
    </lineage>
</organism>
<dbReference type="EMBL" id="VIWO01000018">
    <property type="protein sequence ID" value="TWF31762.1"/>
    <property type="molecule type" value="Genomic_DNA"/>
</dbReference>
<dbReference type="AlphaFoldDB" id="A0A561P0V8"/>
<keyword evidence="2" id="KW-1185">Reference proteome</keyword>
<dbReference type="Gene3D" id="1.10.10.10">
    <property type="entry name" value="Winged helix-like DNA-binding domain superfamily/Winged helix DNA-binding domain"/>
    <property type="match status" value="1"/>
</dbReference>
<dbReference type="RefSeq" id="WP_145675332.1">
    <property type="nucleotide sequence ID" value="NZ_VIWO01000018.1"/>
</dbReference>
<evidence type="ECO:0000313" key="1">
    <source>
        <dbReference type="EMBL" id="TWF31762.1"/>
    </source>
</evidence>
<accession>A0A561P0V8</accession>
<dbReference type="SUPFAM" id="SSF46785">
    <property type="entry name" value="Winged helix' DNA-binding domain"/>
    <property type="match status" value="1"/>
</dbReference>
<dbReference type="InterPro" id="IPR036388">
    <property type="entry name" value="WH-like_DNA-bd_sf"/>
</dbReference>
<protein>
    <submittedName>
        <fullName evidence="1">Replication initiator protein</fullName>
    </submittedName>
</protein>
<dbReference type="InterPro" id="IPR036390">
    <property type="entry name" value="WH_DNA-bd_sf"/>
</dbReference>
<proteinExistence type="predicted"/>
<evidence type="ECO:0000313" key="2">
    <source>
        <dbReference type="Proteomes" id="UP000320811"/>
    </source>
</evidence>
<reference evidence="1 2" key="1">
    <citation type="submission" date="2019-06" db="EMBL/GenBank/DDBJ databases">
        <title>Sorghum-associated microbial communities from plants grown in Nebraska, USA.</title>
        <authorList>
            <person name="Schachtman D."/>
        </authorList>
    </citation>
    <scope>NUCLEOTIDE SEQUENCE [LARGE SCALE GENOMIC DNA]</scope>
    <source>
        <strain evidence="1 2">1209</strain>
    </source>
</reference>
<sequence length="395" mass="46131">MSKKISGKSLTVSENLDLTPSEDKPVKKSKALRPVDDTYIYQSNKVTMSKYNTSLLLERLLTMIQYQLQDAVRLSMRGEQDYAQLELFDPKSALLEIKIPLRSITKANSLDDVMQTCFSIMDLKISFPQYGASGKMEYLSLRQVVHGVDIPQLGESLIQKGKHTGKVRKYREHVVITMTRDQADRFIQVDYDPETQRPRRFTKFLLHTAMNAKTKYTARMYKLIASWKVKQTFTMNVDWLKEYLDIKGIDEKGEPFDLYPFYSDFKKRVLDPVMKELTPGPDKAKNHSDCWYKYQPAQYAGKKVISIRFDVITQEIADQLKTKHEYNQHLLRTHFEFDSTDFKSVHWLFSDSVDPDKVTLKLQKMHSKYNEDRSAVTNKKAWAYTSLKNFMAENE</sequence>